<name>A0A644TTE4_9ZZZZ</name>
<dbReference type="AlphaFoldDB" id="A0A644TTE4"/>
<accession>A0A644TTE4</accession>
<reference evidence="1" key="1">
    <citation type="submission" date="2019-08" db="EMBL/GenBank/DDBJ databases">
        <authorList>
            <person name="Kucharzyk K."/>
            <person name="Murdoch R.W."/>
            <person name="Higgins S."/>
            <person name="Loffler F."/>
        </authorList>
    </citation>
    <scope>NUCLEOTIDE SEQUENCE</scope>
</reference>
<evidence type="ECO:0000313" key="1">
    <source>
        <dbReference type="EMBL" id="MPL68961.1"/>
    </source>
</evidence>
<sequence length="47" mass="5458">MNPSQTVSRDLGALHSLLQKKGVLERLGYRIKKPKKMTQNKGIWYNM</sequence>
<dbReference type="EMBL" id="VSSQ01000044">
    <property type="protein sequence ID" value="MPL68961.1"/>
    <property type="molecule type" value="Genomic_DNA"/>
</dbReference>
<comment type="caution">
    <text evidence="1">The sequence shown here is derived from an EMBL/GenBank/DDBJ whole genome shotgun (WGS) entry which is preliminary data.</text>
</comment>
<organism evidence="1">
    <name type="scientific">bioreactor metagenome</name>
    <dbReference type="NCBI Taxonomy" id="1076179"/>
    <lineage>
        <taxon>unclassified sequences</taxon>
        <taxon>metagenomes</taxon>
        <taxon>ecological metagenomes</taxon>
    </lineage>
</organism>
<protein>
    <submittedName>
        <fullName evidence="1">Uncharacterized protein</fullName>
    </submittedName>
</protein>
<proteinExistence type="predicted"/>
<gene>
    <name evidence="1" type="ORF">SDC9_14694</name>
</gene>